<accession>A0ACC0WPG8</accession>
<gene>
    <name evidence="1" type="ORF">PsorP6_000786</name>
</gene>
<evidence type="ECO:0000313" key="2">
    <source>
        <dbReference type="Proteomes" id="UP001163321"/>
    </source>
</evidence>
<organism evidence="1 2">
    <name type="scientific">Peronosclerospora sorghi</name>
    <dbReference type="NCBI Taxonomy" id="230839"/>
    <lineage>
        <taxon>Eukaryota</taxon>
        <taxon>Sar</taxon>
        <taxon>Stramenopiles</taxon>
        <taxon>Oomycota</taxon>
        <taxon>Peronosporomycetes</taxon>
        <taxon>Peronosporales</taxon>
        <taxon>Peronosporaceae</taxon>
        <taxon>Peronosclerospora</taxon>
    </lineage>
</organism>
<reference evidence="1 2" key="1">
    <citation type="journal article" date="2022" name="bioRxiv">
        <title>The genome of the oomycete Peronosclerospora sorghi, a cosmopolitan pathogen of maize and sorghum, is inflated with dispersed pseudogenes.</title>
        <authorList>
            <person name="Fletcher K."/>
            <person name="Martin F."/>
            <person name="Isakeit T."/>
            <person name="Cavanaugh K."/>
            <person name="Magill C."/>
            <person name="Michelmore R."/>
        </authorList>
    </citation>
    <scope>NUCLEOTIDE SEQUENCE [LARGE SCALE GENOMIC DNA]</scope>
    <source>
        <strain evidence="1">P6</strain>
    </source>
</reference>
<dbReference type="EMBL" id="CM047580">
    <property type="protein sequence ID" value="KAI9920755.1"/>
    <property type="molecule type" value="Genomic_DNA"/>
</dbReference>
<sequence>MVAHPPVSQFSSLCEPIFSFAVHYSRLSLRLDLGHSDPTILCLFFTTPSTRKESGSVVRDKVISQPTNTGYNNLMSHLSAQHESFEDVAQEIADINGTKRATLEMLLEKDACSTMKTLRLVAVKNFPICTVDDQDVKDSVHYKSLVKLFEGARSR</sequence>
<keyword evidence="2" id="KW-1185">Reference proteome</keyword>
<proteinExistence type="predicted"/>
<evidence type="ECO:0000313" key="1">
    <source>
        <dbReference type="EMBL" id="KAI9920755.1"/>
    </source>
</evidence>
<dbReference type="Proteomes" id="UP001163321">
    <property type="component" value="Chromosome 1"/>
</dbReference>
<protein>
    <submittedName>
        <fullName evidence="1">Uncharacterized protein</fullName>
    </submittedName>
</protein>
<name>A0ACC0WPG8_9STRA</name>
<comment type="caution">
    <text evidence="1">The sequence shown here is derived from an EMBL/GenBank/DDBJ whole genome shotgun (WGS) entry which is preliminary data.</text>
</comment>